<dbReference type="RefSeq" id="WP_055082008.1">
    <property type="nucleotide sequence ID" value="NZ_CXSU01000005.1"/>
</dbReference>
<protein>
    <recommendedName>
        <fullName evidence="4">Dihydrodipicolinate reductase</fullName>
    </recommendedName>
</protein>
<keyword evidence="1" id="KW-0732">Signal</keyword>
<feature type="signal peptide" evidence="1">
    <location>
        <begin position="1"/>
        <end position="17"/>
    </location>
</feature>
<evidence type="ECO:0008006" key="4">
    <source>
        <dbReference type="Google" id="ProtNLM"/>
    </source>
</evidence>
<gene>
    <name evidence="2" type="ORF">JDO7802_00359</name>
</gene>
<dbReference type="Proteomes" id="UP000049222">
    <property type="component" value="Unassembled WGS sequence"/>
</dbReference>
<proteinExistence type="predicted"/>
<sequence>MMRALLLALFFPTAAFAFEPVTDRDTFLAIVTGKRLTGNGVGLIVSDGGAITGRAFGFKVTGGWTWEGPFFCRTLDSAIRSFPRNCQTVAVQGDVVRFQADQGTGDVADLTLR</sequence>
<evidence type="ECO:0000313" key="2">
    <source>
        <dbReference type="EMBL" id="CTQ48357.1"/>
    </source>
</evidence>
<organism evidence="2 3">
    <name type="scientific">Jannaschia donghaensis</name>
    <dbReference type="NCBI Taxonomy" id="420998"/>
    <lineage>
        <taxon>Bacteria</taxon>
        <taxon>Pseudomonadati</taxon>
        <taxon>Pseudomonadota</taxon>
        <taxon>Alphaproteobacteria</taxon>
        <taxon>Rhodobacterales</taxon>
        <taxon>Roseobacteraceae</taxon>
        <taxon>Jannaschia</taxon>
    </lineage>
</organism>
<dbReference type="EMBL" id="CXSU01000005">
    <property type="protein sequence ID" value="CTQ48357.1"/>
    <property type="molecule type" value="Genomic_DNA"/>
</dbReference>
<dbReference type="AlphaFoldDB" id="A0A0M6YGG1"/>
<dbReference type="OrthoDB" id="7874348at2"/>
<dbReference type="STRING" id="420998.JDO7802_00359"/>
<accession>A0A0M6YGG1</accession>
<keyword evidence="3" id="KW-1185">Reference proteome</keyword>
<reference evidence="2 3" key="1">
    <citation type="submission" date="2015-07" db="EMBL/GenBank/DDBJ databases">
        <authorList>
            <person name="Noorani M."/>
        </authorList>
    </citation>
    <scope>NUCLEOTIDE SEQUENCE [LARGE SCALE GENOMIC DNA]</scope>
    <source>
        <strain evidence="2 3">CECT 7802</strain>
    </source>
</reference>
<evidence type="ECO:0000256" key="1">
    <source>
        <dbReference type="SAM" id="SignalP"/>
    </source>
</evidence>
<name>A0A0M6YGG1_9RHOB</name>
<evidence type="ECO:0000313" key="3">
    <source>
        <dbReference type="Proteomes" id="UP000049222"/>
    </source>
</evidence>
<feature type="chain" id="PRO_5005808005" description="Dihydrodipicolinate reductase" evidence="1">
    <location>
        <begin position="18"/>
        <end position="113"/>
    </location>
</feature>